<accession>A0ABD6BEM8</accession>
<keyword evidence="1" id="KW-1133">Transmembrane helix</keyword>
<evidence type="ECO:0000256" key="1">
    <source>
        <dbReference type="SAM" id="Phobius"/>
    </source>
</evidence>
<proteinExistence type="predicted"/>
<keyword evidence="1" id="KW-0472">Membrane</keyword>
<dbReference type="EMBL" id="JBHUDI010000004">
    <property type="protein sequence ID" value="MFD1563194.1"/>
    <property type="molecule type" value="Genomic_DNA"/>
</dbReference>
<feature type="transmembrane region" description="Helical" evidence="1">
    <location>
        <begin position="231"/>
        <end position="254"/>
    </location>
</feature>
<sequence>MILAVVLYAALVVGSGLLVLVGIDTVRSGFDRYEERAAIVDRPVSALESVAFGTTALVGTARPGSHAVRVPFGGQERAVCYHVTVEDTNKLETAHVDERVAPPFVLEADIEGTRVRVDATDLRLDLSANRQLETDVASHEPLDGDLASFVEEHDLPSQGLERDRRFAYEYLAPGDEVFVYGRAVPDEARASADGKAVLVTAHEDGSGLVSDKSPDTLLAERRRVLAKNVSLGVLEGVIGLAAFLWLTGIAQFLLGA</sequence>
<gene>
    <name evidence="2" type="ORF">ACFR99_06510</name>
</gene>
<organism evidence="2 3">
    <name type="scientific">Haloarchaeobius amylolyticus</name>
    <dbReference type="NCBI Taxonomy" id="1198296"/>
    <lineage>
        <taxon>Archaea</taxon>
        <taxon>Methanobacteriati</taxon>
        <taxon>Methanobacteriota</taxon>
        <taxon>Stenosarchaea group</taxon>
        <taxon>Halobacteria</taxon>
        <taxon>Halobacteriales</taxon>
        <taxon>Halorubellaceae</taxon>
        <taxon>Haloarchaeobius</taxon>
    </lineage>
</organism>
<dbReference type="RefSeq" id="WP_390285535.1">
    <property type="nucleotide sequence ID" value="NZ_JBHUDI010000004.1"/>
</dbReference>
<feature type="transmembrane region" description="Helical" evidence="1">
    <location>
        <begin position="6"/>
        <end position="26"/>
    </location>
</feature>
<protein>
    <recommendedName>
        <fullName evidence="4">RING-type E3 ubiquitin transferase</fullName>
    </recommendedName>
</protein>
<name>A0ABD6BEM8_9EURY</name>
<dbReference type="AlphaFoldDB" id="A0ABD6BEM8"/>
<evidence type="ECO:0000313" key="2">
    <source>
        <dbReference type="EMBL" id="MFD1563194.1"/>
    </source>
</evidence>
<keyword evidence="1" id="KW-0812">Transmembrane</keyword>
<reference evidence="2 3" key="1">
    <citation type="journal article" date="2019" name="Int. J. Syst. Evol. Microbiol.">
        <title>The Global Catalogue of Microorganisms (GCM) 10K type strain sequencing project: providing services to taxonomists for standard genome sequencing and annotation.</title>
        <authorList>
            <consortium name="The Broad Institute Genomics Platform"/>
            <consortium name="The Broad Institute Genome Sequencing Center for Infectious Disease"/>
            <person name="Wu L."/>
            <person name="Ma J."/>
        </authorList>
    </citation>
    <scope>NUCLEOTIDE SEQUENCE [LARGE SCALE GENOMIC DNA]</scope>
    <source>
        <strain evidence="2 3">CGMCC 1.12230</strain>
    </source>
</reference>
<keyword evidence="3" id="KW-1185">Reference proteome</keyword>
<evidence type="ECO:0000313" key="3">
    <source>
        <dbReference type="Proteomes" id="UP001597076"/>
    </source>
</evidence>
<evidence type="ECO:0008006" key="4">
    <source>
        <dbReference type="Google" id="ProtNLM"/>
    </source>
</evidence>
<comment type="caution">
    <text evidence="2">The sequence shown here is derived from an EMBL/GenBank/DDBJ whole genome shotgun (WGS) entry which is preliminary data.</text>
</comment>
<dbReference type="Proteomes" id="UP001597076">
    <property type="component" value="Unassembled WGS sequence"/>
</dbReference>